<dbReference type="Gene3D" id="3.40.109.10">
    <property type="entry name" value="NADH Oxidase"/>
    <property type="match status" value="1"/>
</dbReference>
<evidence type="ECO:0000313" key="5">
    <source>
        <dbReference type="EMBL" id="GII77974.1"/>
    </source>
</evidence>
<dbReference type="InterPro" id="IPR029479">
    <property type="entry name" value="Nitroreductase"/>
</dbReference>
<dbReference type="Pfam" id="PF00881">
    <property type="entry name" value="Nitroreductase"/>
    <property type="match status" value="1"/>
</dbReference>
<proteinExistence type="inferred from homology"/>
<accession>A0A919R1N1</accession>
<reference evidence="5" key="1">
    <citation type="submission" date="2021-01" db="EMBL/GenBank/DDBJ databases">
        <title>Whole genome shotgun sequence of Sphaerisporangium rufum NBRC 109079.</title>
        <authorList>
            <person name="Komaki H."/>
            <person name="Tamura T."/>
        </authorList>
    </citation>
    <scope>NUCLEOTIDE SEQUENCE</scope>
    <source>
        <strain evidence="5">NBRC 109079</strain>
    </source>
</reference>
<dbReference type="AlphaFoldDB" id="A0A919R1N1"/>
<feature type="compositionally biased region" description="Low complexity" evidence="3">
    <location>
        <begin position="1"/>
        <end position="36"/>
    </location>
</feature>
<dbReference type="PROSITE" id="PS51318">
    <property type="entry name" value="TAT"/>
    <property type="match status" value="1"/>
</dbReference>
<dbReference type="InterPro" id="IPR006311">
    <property type="entry name" value="TAT_signal"/>
</dbReference>
<dbReference type="Proteomes" id="UP000655287">
    <property type="component" value="Unassembled WGS sequence"/>
</dbReference>
<dbReference type="GO" id="GO:0016491">
    <property type="term" value="F:oxidoreductase activity"/>
    <property type="evidence" value="ECO:0007669"/>
    <property type="project" value="UniProtKB-KW"/>
</dbReference>
<gene>
    <name evidence="5" type="ORF">Sru01_29560</name>
</gene>
<comment type="similarity">
    <text evidence="1">Belongs to the nitroreductase family.</text>
</comment>
<feature type="compositionally biased region" description="Low complexity" evidence="3">
    <location>
        <begin position="43"/>
        <end position="54"/>
    </location>
</feature>
<evidence type="ECO:0000256" key="2">
    <source>
        <dbReference type="ARBA" id="ARBA00023002"/>
    </source>
</evidence>
<evidence type="ECO:0000256" key="3">
    <source>
        <dbReference type="SAM" id="MobiDB-lite"/>
    </source>
</evidence>
<dbReference type="InterPro" id="IPR000415">
    <property type="entry name" value="Nitroreductase-like"/>
</dbReference>
<evidence type="ECO:0000259" key="4">
    <source>
        <dbReference type="Pfam" id="PF00881"/>
    </source>
</evidence>
<keyword evidence="6" id="KW-1185">Reference proteome</keyword>
<sequence length="246" mass="25384">MTAQRTDTTHPTTGTPRTRRGPLGDTAAAGTAPAGTAAGGLAGPAAPAPHAKAADTAVPVHPLLAGRWSPRGFDPAHELDDHALLALLEAARWAPSAVNSQPWRFAVARRGEPAFAELLAALAPGNRSWAHTAGALVLVAARTTDAQGRSLPWAHYDAGQAVAALTLQAGHDGLSVHQMGGFDAAATRRVLGLPDTLAPLVILAVGRHDPRADLPAPLAERERAPRTRLPLADLLLSLPAGHRRAA</sequence>
<feature type="region of interest" description="Disordered" evidence="3">
    <location>
        <begin position="1"/>
        <end position="54"/>
    </location>
</feature>
<keyword evidence="2" id="KW-0560">Oxidoreductase</keyword>
<dbReference type="PANTHER" id="PTHR43673">
    <property type="entry name" value="NAD(P)H NITROREDUCTASE YDGI-RELATED"/>
    <property type="match status" value="1"/>
</dbReference>
<name>A0A919R1N1_9ACTN</name>
<protein>
    <recommendedName>
        <fullName evidence="4">Nitroreductase domain-containing protein</fullName>
    </recommendedName>
</protein>
<dbReference type="PANTHER" id="PTHR43673:SF10">
    <property type="entry name" value="NADH DEHYDROGENASE_NAD(P)H NITROREDUCTASE XCC3605-RELATED"/>
    <property type="match status" value="1"/>
</dbReference>
<feature type="domain" description="Nitroreductase" evidence="4">
    <location>
        <begin position="65"/>
        <end position="207"/>
    </location>
</feature>
<evidence type="ECO:0000313" key="6">
    <source>
        <dbReference type="Proteomes" id="UP000655287"/>
    </source>
</evidence>
<organism evidence="5 6">
    <name type="scientific">Sphaerisporangium rufum</name>
    <dbReference type="NCBI Taxonomy" id="1381558"/>
    <lineage>
        <taxon>Bacteria</taxon>
        <taxon>Bacillati</taxon>
        <taxon>Actinomycetota</taxon>
        <taxon>Actinomycetes</taxon>
        <taxon>Streptosporangiales</taxon>
        <taxon>Streptosporangiaceae</taxon>
        <taxon>Sphaerisporangium</taxon>
    </lineage>
</organism>
<comment type="caution">
    <text evidence="5">The sequence shown here is derived from an EMBL/GenBank/DDBJ whole genome shotgun (WGS) entry which is preliminary data.</text>
</comment>
<dbReference type="SUPFAM" id="SSF55469">
    <property type="entry name" value="FMN-dependent nitroreductase-like"/>
    <property type="match status" value="1"/>
</dbReference>
<evidence type="ECO:0000256" key="1">
    <source>
        <dbReference type="ARBA" id="ARBA00007118"/>
    </source>
</evidence>
<dbReference type="EMBL" id="BOOU01000044">
    <property type="protein sequence ID" value="GII77974.1"/>
    <property type="molecule type" value="Genomic_DNA"/>
</dbReference>
<dbReference type="RefSeq" id="WP_203985048.1">
    <property type="nucleotide sequence ID" value="NZ_BOOU01000044.1"/>
</dbReference>